<feature type="signal peptide" evidence="1">
    <location>
        <begin position="1"/>
        <end position="19"/>
    </location>
</feature>
<dbReference type="Proteomes" id="UP000224634">
    <property type="component" value="Unassembled WGS sequence"/>
</dbReference>
<keyword evidence="1" id="KW-0732">Signal</keyword>
<organism evidence="2 3">
    <name type="scientific">Polytolypa hystricis (strain UAMH7299)</name>
    <dbReference type="NCBI Taxonomy" id="1447883"/>
    <lineage>
        <taxon>Eukaryota</taxon>
        <taxon>Fungi</taxon>
        <taxon>Dikarya</taxon>
        <taxon>Ascomycota</taxon>
        <taxon>Pezizomycotina</taxon>
        <taxon>Eurotiomycetes</taxon>
        <taxon>Eurotiomycetidae</taxon>
        <taxon>Onygenales</taxon>
        <taxon>Onygenales incertae sedis</taxon>
        <taxon>Polytolypa</taxon>
    </lineage>
</organism>
<protein>
    <recommendedName>
        <fullName evidence="4">Peptidase S53 activation domain-containing protein</fullName>
    </recommendedName>
</protein>
<dbReference type="AlphaFoldDB" id="A0A2B7WRP8"/>
<comment type="caution">
    <text evidence="2">The sequence shown here is derived from an EMBL/GenBank/DDBJ whole genome shotgun (WGS) entry which is preliminary data.</text>
</comment>
<sequence>MVAIKKLLSFVGVITSVLASPVAIAETEKGIFSGPSPDALVARGAPVAVAERQISRPMSLRWSPSGQILFLIGIVFPLPPELTMMIRDLGPAGPAQLLLEEFLKYFTENADFASRLVFDLAKAGGFYGVGPRGENTFGFGLQLPEQNAKELDTSLIMEVVKQWALQGGGRVDVARQANGFVTLDDLRDIITIGNRKKLLKPRARDGTCPAKIPNLRQFAGGKIPDLDFERELRFGGRCRDD</sequence>
<evidence type="ECO:0000313" key="2">
    <source>
        <dbReference type="EMBL" id="PGG99435.1"/>
    </source>
</evidence>
<evidence type="ECO:0008006" key="4">
    <source>
        <dbReference type="Google" id="ProtNLM"/>
    </source>
</evidence>
<gene>
    <name evidence="2" type="ORF">AJ80_09359</name>
</gene>
<reference evidence="2 3" key="1">
    <citation type="submission" date="2017-10" db="EMBL/GenBank/DDBJ databases">
        <title>Comparative genomics in systemic dimorphic fungi from Ajellomycetaceae.</title>
        <authorList>
            <person name="Munoz J.F."/>
            <person name="Mcewen J.G."/>
            <person name="Clay O.K."/>
            <person name="Cuomo C.A."/>
        </authorList>
    </citation>
    <scope>NUCLEOTIDE SEQUENCE [LARGE SCALE GENOMIC DNA]</scope>
    <source>
        <strain evidence="2 3">UAMH7299</strain>
    </source>
</reference>
<accession>A0A2B7WRP8</accession>
<dbReference type="EMBL" id="PDNA01000271">
    <property type="protein sequence ID" value="PGG99435.1"/>
    <property type="molecule type" value="Genomic_DNA"/>
</dbReference>
<dbReference type="OrthoDB" id="4739169at2759"/>
<proteinExistence type="predicted"/>
<feature type="chain" id="PRO_5013355797" description="Peptidase S53 activation domain-containing protein" evidence="1">
    <location>
        <begin position="20"/>
        <end position="241"/>
    </location>
</feature>
<keyword evidence="3" id="KW-1185">Reference proteome</keyword>
<name>A0A2B7WRP8_POLH7</name>
<evidence type="ECO:0000313" key="3">
    <source>
        <dbReference type="Proteomes" id="UP000224634"/>
    </source>
</evidence>
<evidence type="ECO:0000256" key="1">
    <source>
        <dbReference type="SAM" id="SignalP"/>
    </source>
</evidence>